<gene>
    <name evidence="5" type="ORF">ABVK25_000895</name>
</gene>
<dbReference type="Proteomes" id="UP001590951">
    <property type="component" value="Unassembled WGS sequence"/>
</dbReference>
<keyword evidence="6" id="KW-1185">Reference proteome</keyword>
<dbReference type="PANTHER" id="PTHR35897:SF1">
    <property type="entry name" value="METHYLTRANSFERASE AUSD"/>
    <property type="match status" value="1"/>
</dbReference>
<reference evidence="5 6" key="1">
    <citation type="submission" date="2024-09" db="EMBL/GenBank/DDBJ databases">
        <title>Rethinking Asexuality: The Enigmatic Case of Functional Sexual Genes in Lepraria (Stereocaulaceae).</title>
        <authorList>
            <person name="Doellman M."/>
            <person name="Sun Y."/>
            <person name="Barcenas-Pena A."/>
            <person name="Lumbsch H.T."/>
            <person name="Grewe F."/>
        </authorList>
    </citation>
    <scope>NUCLEOTIDE SEQUENCE [LARGE SCALE GENOMIC DNA]</scope>
    <source>
        <strain evidence="5 6">Grewe 0041</strain>
    </source>
</reference>
<keyword evidence="3" id="KW-0949">S-adenosyl-L-methionine</keyword>
<dbReference type="EMBL" id="JBHFEH010000001">
    <property type="protein sequence ID" value="KAL2059602.1"/>
    <property type="molecule type" value="Genomic_DNA"/>
</dbReference>
<organism evidence="5 6">
    <name type="scientific">Lepraria finkii</name>
    <dbReference type="NCBI Taxonomy" id="1340010"/>
    <lineage>
        <taxon>Eukaryota</taxon>
        <taxon>Fungi</taxon>
        <taxon>Dikarya</taxon>
        <taxon>Ascomycota</taxon>
        <taxon>Pezizomycotina</taxon>
        <taxon>Lecanoromycetes</taxon>
        <taxon>OSLEUM clade</taxon>
        <taxon>Lecanoromycetidae</taxon>
        <taxon>Lecanorales</taxon>
        <taxon>Lecanorineae</taxon>
        <taxon>Stereocaulaceae</taxon>
        <taxon>Lepraria</taxon>
    </lineage>
</organism>
<accession>A0ABR4BP63</accession>
<evidence type="ECO:0000256" key="1">
    <source>
        <dbReference type="ARBA" id="ARBA00005179"/>
    </source>
</evidence>
<evidence type="ECO:0000313" key="6">
    <source>
        <dbReference type="Proteomes" id="UP001590951"/>
    </source>
</evidence>
<dbReference type="InterPro" id="IPR029063">
    <property type="entry name" value="SAM-dependent_MTases_sf"/>
</dbReference>
<keyword evidence="2" id="KW-0808">Transferase</keyword>
<evidence type="ECO:0000256" key="3">
    <source>
        <dbReference type="ARBA" id="ARBA00022691"/>
    </source>
</evidence>
<dbReference type="Gene3D" id="3.40.50.150">
    <property type="entry name" value="Vaccinia Virus protein VP39"/>
    <property type="match status" value="1"/>
</dbReference>
<dbReference type="SUPFAM" id="SSF53335">
    <property type="entry name" value="S-adenosyl-L-methionine-dependent methyltransferases"/>
    <property type="match status" value="1"/>
</dbReference>
<dbReference type="InterPro" id="IPR051654">
    <property type="entry name" value="Meroterpenoid_MTases"/>
</dbReference>
<name>A0ABR4BP63_9LECA</name>
<evidence type="ECO:0000256" key="2">
    <source>
        <dbReference type="ARBA" id="ARBA00022679"/>
    </source>
</evidence>
<dbReference type="PANTHER" id="PTHR35897">
    <property type="entry name" value="METHYLTRANSFERASE AUSD"/>
    <property type="match status" value="1"/>
</dbReference>
<comment type="caution">
    <text evidence="5">The sequence shown here is derived from an EMBL/GenBank/DDBJ whole genome shotgun (WGS) entry which is preliminary data.</text>
</comment>
<protein>
    <recommendedName>
        <fullName evidence="7">Small RNA 2'-O-methyltransferase</fullName>
    </recommendedName>
</protein>
<evidence type="ECO:0008006" key="7">
    <source>
        <dbReference type="Google" id="ProtNLM"/>
    </source>
</evidence>
<evidence type="ECO:0000256" key="4">
    <source>
        <dbReference type="ARBA" id="ARBA00038314"/>
    </source>
</evidence>
<comment type="pathway">
    <text evidence="1">Secondary metabolite biosynthesis.</text>
</comment>
<sequence length="165" mass="19271">MSTNMDKTTEKPTDNNPKEVWFTPNVQEIPSDARELLETYGKFPSNEVCSRTSKFQFTIQNQMTSHHLTPLIQRHKAFKMFPYTCIGQFRFLSLNLRSHLLYHLLLSHLQTKNSKILDIGCCFGQDIRQLVIDRVPAENIYGIDVELKFIDLVESWIEETSHQSH</sequence>
<evidence type="ECO:0000313" key="5">
    <source>
        <dbReference type="EMBL" id="KAL2059602.1"/>
    </source>
</evidence>
<comment type="similarity">
    <text evidence="4">Belongs to the class I-like SAM-binding methyltransferase superfamily.</text>
</comment>
<proteinExistence type="inferred from homology"/>